<dbReference type="Proteomes" id="UP000317663">
    <property type="component" value="Unassembled WGS sequence"/>
</dbReference>
<dbReference type="AlphaFoldDB" id="A0A502GD27"/>
<sequence length="151" mass="16767">MAKTLNVRIEEHEAKLAKLQEQLNALQEKGKEIQFDLFNDLAAKLVAEEGKPAPVVYVSAMYSGWSYAGQVQEVNRRAAKIQWADGSVTPVRLGDIHITLTDAEYKKHIKLEEKRDAAQAMISGAEIPNPKELEAIEQVKKLTTIKAADLA</sequence>
<gene>
    <name evidence="2" type="ORF">EAH77_15645</name>
</gene>
<evidence type="ECO:0000313" key="3">
    <source>
        <dbReference type="Proteomes" id="UP000317663"/>
    </source>
</evidence>
<protein>
    <submittedName>
        <fullName evidence="2">Uncharacterized protein</fullName>
    </submittedName>
</protein>
<comment type="caution">
    <text evidence="2">The sequence shown here is derived from an EMBL/GenBank/DDBJ whole genome shotgun (WGS) entry which is preliminary data.</text>
</comment>
<keyword evidence="3" id="KW-1185">Reference proteome</keyword>
<keyword evidence="1" id="KW-0175">Coiled coil</keyword>
<proteinExistence type="predicted"/>
<evidence type="ECO:0000256" key="1">
    <source>
        <dbReference type="SAM" id="Coils"/>
    </source>
</evidence>
<dbReference type="EMBL" id="RCZD01000008">
    <property type="protein sequence ID" value="TPG59999.1"/>
    <property type="molecule type" value="Genomic_DNA"/>
</dbReference>
<feature type="coiled-coil region" evidence="1">
    <location>
        <begin position="2"/>
        <end position="36"/>
    </location>
</feature>
<organism evidence="2 3">
    <name type="scientific">Ewingella americana</name>
    <dbReference type="NCBI Taxonomy" id="41202"/>
    <lineage>
        <taxon>Bacteria</taxon>
        <taxon>Pseudomonadati</taxon>
        <taxon>Pseudomonadota</taxon>
        <taxon>Gammaproteobacteria</taxon>
        <taxon>Enterobacterales</taxon>
        <taxon>Yersiniaceae</taxon>
        <taxon>Ewingella</taxon>
    </lineage>
</organism>
<name>A0A502GD27_9GAMM</name>
<accession>A0A502GD27</accession>
<dbReference type="RefSeq" id="WP_140473727.1">
    <property type="nucleotide sequence ID" value="NZ_RCZD01000008.1"/>
</dbReference>
<evidence type="ECO:0000313" key="2">
    <source>
        <dbReference type="EMBL" id="TPG59999.1"/>
    </source>
</evidence>
<reference evidence="2 3" key="1">
    <citation type="journal article" date="2019" name="Environ. Microbiol.">
        <title>Species interactions and distinct microbial communities in high Arctic permafrost affected cryosols are associated with the CH4 and CO2 gas fluxes.</title>
        <authorList>
            <person name="Altshuler I."/>
            <person name="Hamel J."/>
            <person name="Turney S."/>
            <person name="Magnuson E."/>
            <person name="Levesque R."/>
            <person name="Greer C."/>
            <person name="Whyte L.G."/>
        </authorList>
    </citation>
    <scope>NUCLEOTIDE SEQUENCE [LARGE SCALE GENOMIC DNA]</scope>
    <source>
        <strain evidence="2 3">E4</strain>
    </source>
</reference>